<dbReference type="RefSeq" id="WP_091510483.1">
    <property type="nucleotide sequence ID" value="NZ_FOLE01000004.1"/>
</dbReference>
<dbReference type="STRING" id="927664.SAMN05421780_10450"/>
<keyword evidence="2" id="KW-1185">Reference proteome</keyword>
<dbReference type="Proteomes" id="UP000199514">
    <property type="component" value="Unassembled WGS sequence"/>
</dbReference>
<gene>
    <name evidence="1" type="ORF">SAMN05421780_10450</name>
</gene>
<proteinExistence type="predicted"/>
<sequence>MNFEDFLAQKKINSQSFFTKEPARWLEWKQLFEQIHPESFVLQKKFIINKIRRLYPFLDD</sequence>
<evidence type="ECO:0000313" key="1">
    <source>
        <dbReference type="EMBL" id="SFC26031.1"/>
    </source>
</evidence>
<reference evidence="1 2" key="1">
    <citation type="submission" date="2016-10" db="EMBL/GenBank/DDBJ databases">
        <authorList>
            <person name="de Groot N.N."/>
        </authorList>
    </citation>
    <scope>NUCLEOTIDE SEQUENCE [LARGE SCALE GENOMIC DNA]</scope>
    <source>
        <strain evidence="1 2">DSM 6793</strain>
    </source>
</reference>
<protein>
    <submittedName>
        <fullName evidence="1">Uncharacterized protein</fullName>
    </submittedName>
</protein>
<dbReference type="EMBL" id="FOLE01000004">
    <property type="protein sequence ID" value="SFC26031.1"/>
    <property type="molecule type" value="Genomic_DNA"/>
</dbReference>
<name>A0A1I1HQ86_9BACT</name>
<accession>A0A1I1HQ86</accession>
<dbReference type="OrthoDB" id="853871at2"/>
<organism evidence="1 2">
    <name type="scientific">Flexibacter flexilis DSM 6793</name>
    <dbReference type="NCBI Taxonomy" id="927664"/>
    <lineage>
        <taxon>Bacteria</taxon>
        <taxon>Pseudomonadati</taxon>
        <taxon>Bacteroidota</taxon>
        <taxon>Cytophagia</taxon>
        <taxon>Cytophagales</taxon>
        <taxon>Flexibacteraceae</taxon>
        <taxon>Flexibacter</taxon>
    </lineage>
</organism>
<dbReference type="AlphaFoldDB" id="A0A1I1HQ86"/>
<evidence type="ECO:0000313" key="2">
    <source>
        <dbReference type="Proteomes" id="UP000199514"/>
    </source>
</evidence>